<accession>A0A7S4PQR1</accession>
<evidence type="ECO:0000256" key="1">
    <source>
        <dbReference type="ARBA" id="ARBA00022723"/>
    </source>
</evidence>
<feature type="domain" description="EF-hand" evidence="4">
    <location>
        <begin position="31"/>
        <end position="66"/>
    </location>
</feature>
<dbReference type="PANTHER" id="PTHR45942">
    <property type="entry name" value="PROTEIN PHOSPATASE 3 REGULATORY SUBUNIT B ALPHA ISOFORM TYPE 1"/>
    <property type="match status" value="1"/>
</dbReference>
<dbReference type="InterPro" id="IPR002048">
    <property type="entry name" value="EF_hand_dom"/>
</dbReference>
<keyword evidence="1" id="KW-0479">Metal-binding</keyword>
<proteinExistence type="predicted"/>
<organism evidence="5">
    <name type="scientific">Guillardia theta</name>
    <name type="common">Cryptophyte</name>
    <name type="synonym">Cryptomonas phi</name>
    <dbReference type="NCBI Taxonomy" id="55529"/>
    <lineage>
        <taxon>Eukaryota</taxon>
        <taxon>Cryptophyceae</taxon>
        <taxon>Pyrenomonadales</taxon>
        <taxon>Geminigeraceae</taxon>
        <taxon>Guillardia</taxon>
    </lineage>
</organism>
<dbReference type="EMBL" id="HBKN01052055">
    <property type="protein sequence ID" value="CAE2342761.1"/>
    <property type="molecule type" value="Transcribed_RNA"/>
</dbReference>
<evidence type="ECO:0000256" key="2">
    <source>
        <dbReference type="ARBA" id="ARBA00022737"/>
    </source>
</evidence>
<dbReference type="Pfam" id="PF13499">
    <property type="entry name" value="EF-hand_7"/>
    <property type="match status" value="1"/>
</dbReference>
<reference evidence="5" key="1">
    <citation type="submission" date="2021-01" db="EMBL/GenBank/DDBJ databases">
        <authorList>
            <person name="Corre E."/>
            <person name="Pelletier E."/>
            <person name="Niang G."/>
            <person name="Scheremetjew M."/>
            <person name="Finn R."/>
            <person name="Kale V."/>
            <person name="Holt S."/>
            <person name="Cochrane G."/>
            <person name="Meng A."/>
            <person name="Brown T."/>
            <person name="Cohen L."/>
        </authorList>
    </citation>
    <scope>NUCLEOTIDE SEQUENCE</scope>
    <source>
        <strain evidence="5">CCMP 2712</strain>
    </source>
</reference>
<gene>
    <name evidence="5" type="ORF">GTHE00462_LOCUS40633</name>
</gene>
<protein>
    <recommendedName>
        <fullName evidence="4">EF-hand domain-containing protein</fullName>
    </recommendedName>
</protein>
<dbReference type="CDD" id="cd00051">
    <property type="entry name" value="EFh"/>
    <property type="match status" value="1"/>
</dbReference>
<dbReference type="FunFam" id="1.10.238.10:FF:000001">
    <property type="entry name" value="Calmodulin 1"/>
    <property type="match status" value="1"/>
</dbReference>
<feature type="domain" description="EF-hand" evidence="4">
    <location>
        <begin position="144"/>
        <end position="179"/>
    </location>
</feature>
<dbReference type="InterPro" id="IPR018247">
    <property type="entry name" value="EF_Hand_1_Ca_BS"/>
</dbReference>
<feature type="domain" description="EF-hand" evidence="4">
    <location>
        <begin position="104"/>
        <end position="139"/>
    </location>
</feature>
<keyword evidence="2" id="KW-0677">Repeat</keyword>
<dbReference type="SMART" id="SM00054">
    <property type="entry name" value="EFh"/>
    <property type="match status" value="3"/>
</dbReference>
<dbReference type="SUPFAM" id="SSF47473">
    <property type="entry name" value="EF-hand"/>
    <property type="match status" value="1"/>
</dbReference>
<dbReference type="Pfam" id="PF13202">
    <property type="entry name" value="EF-hand_5"/>
    <property type="match status" value="1"/>
</dbReference>
<name>A0A7S4PQR1_GUITH</name>
<evidence type="ECO:0000256" key="3">
    <source>
        <dbReference type="ARBA" id="ARBA00022837"/>
    </source>
</evidence>
<dbReference type="PROSITE" id="PS00018">
    <property type="entry name" value="EF_HAND_1"/>
    <property type="match status" value="2"/>
</dbReference>
<keyword evidence="3" id="KW-0106">Calcium</keyword>
<evidence type="ECO:0000259" key="4">
    <source>
        <dbReference type="PROSITE" id="PS50222"/>
    </source>
</evidence>
<dbReference type="InterPro" id="IPR011992">
    <property type="entry name" value="EF-hand-dom_pair"/>
</dbReference>
<dbReference type="GO" id="GO:0005509">
    <property type="term" value="F:calcium ion binding"/>
    <property type="evidence" value="ECO:0007669"/>
    <property type="project" value="InterPro"/>
</dbReference>
<dbReference type="PROSITE" id="PS50222">
    <property type="entry name" value="EF_HAND_2"/>
    <property type="match status" value="3"/>
</dbReference>
<evidence type="ECO:0000313" key="5">
    <source>
        <dbReference type="EMBL" id="CAE2342761.1"/>
    </source>
</evidence>
<dbReference type="Gene3D" id="1.10.238.10">
    <property type="entry name" value="EF-hand"/>
    <property type="match status" value="1"/>
</dbReference>
<sequence>MGNKISTSETLDKEDLEKIEELKMISNFSDKELNRLIRIFNQLDADKSGTVGTQELFQMKEFRANPFIHRITKVSLGKEDDGDNTSLSIQEFAQLMSVFSIRATREQKLRYAFKIYDVDGDGKISKEDLRETLQLITMSNDEDFLEEVLNQVFQEADTDEDGFILFEDFSKVVMNSDIEGKLTIDF</sequence>
<dbReference type="AlphaFoldDB" id="A0A7S4PQR1"/>